<name>A0A834LTF4_RHOSS</name>
<protein>
    <submittedName>
        <fullName evidence="1">Uncharacterized protein</fullName>
    </submittedName>
</protein>
<keyword evidence="2" id="KW-1185">Reference proteome</keyword>
<dbReference type="AlphaFoldDB" id="A0A834LTF4"/>
<organism evidence="1 2">
    <name type="scientific">Rhododendron simsii</name>
    <name type="common">Sims's rhododendron</name>
    <dbReference type="NCBI Taxonomy" id="118357"/>
    <lineage>
        <taxon>Eukaryota</taxon>
        <taxon>Viridiplantae</taxon>
        <taxon>Streptophyta</taxon>
        <taxon>Embryophyta</taxon>
        <taxon>Tracheophyta</taxon>
        <taxon>Spermatophyta</taxon>
        <taxon>Magnoliopsida</taxon>
        <taxon>eudicotyledons</taxon>
        <taxon>Gunneridae</taxon>
        <taxon>Pentapetalae</taxon>
        <taxon>asterids</taxon>
        <taxon>Ericales</taxon>
        <taxon>Ericaceae</taxon>
        <taxon>Ericoideae</taxon>
        <taxon>Rhodoreae</taxon>
        <taxon>Rhododendron</taxon>
    </lineage>
</organism>
<proteinExistence type="predicted"/>
<sequence length="172" mass="19559">MGCGETDGPFSSDDDDEVRALELVMANTPNEFEKQVSKYHEKGGTDIYKVVPNGKESPTHILVLNKSNRAIEKLLVLYKSNRAGHTKTILYKSKHYKGVADNPYVPTYPNFQEIILQGLGDNFIAIYSLDCDWDQPHVLIDLSFEEFDQTHHPFVDLGDLRLEPRRAQKPLP</sequence>
<evidence type="ECO:0000313" key="1">
    <source>
        <dbReference type="EMBL" id="KAF7151630.1"/>
    </source>
</evidence>
<dbReference type="Proteomes" id="UP000626092">
    <property type="component" value="Unassembled WGS sequence"/>
</dbReference>
<gene>
    <name evidence="1" type="ORF">RHSIM_Rhsim02G0114500</name>
</gene>
<comment type="caution">
    <text evidence="1">The sequence shown here is derived from an EMBL/GenBank/DDBJ whole genome shotgun (WGS) entry which is preliminary data.</text>
</comment>
<evidence type="ECO:0000313" key="2">
    <source>
        <dbReference type="Proteomes" id="UP000626092"/>
    </source>
</evidence>
<accession>A0A834LTF4</accession>
<reference evidence="1" key="1">
    <citation type="submission" date="2019-11" db="EMBL/GenBank/DDBJ databases">
        <authorList>
            <person name="Liu Y."/>
            <person name="Hou J."/>
            <person name="Li T.-Q."/>
            <person name="Guan C.-H."/>
            <person name="Wu X."/>
            <person name="Wu H.-Z."/>
            <person name="Ling F."/>
            <person name="Zhang R."/>
            <person name="Shi X.-G."/>
            <person name="Ren J.-P."/>
            <person name="Chen E.-F."/>
            <person name="Sun J.-M."/>
        </authorList>
    </citation>
    <scope>NUCLEOTIDE SEQUENCE</scope>
    <source>
        <strain evidence="1">Adult_tree_wgs_1</strain>
        <tissue evidence="1">Leaves</tissue>
    </source>
</reference>
<dbReference type="EMBL" id="WJXA01000002">
    <property type="protein sequence ID" value="KAF7151630.1"/>
    <property type="molecule type" value="Genomic_DNA"/>
</dbReference>